<dbReference type="InterPro" id="IPR011375">
    <property type="entry name" value="MfnE"/>
</dbReference>
<feature type="domain" description="Aspartate/glutamate/uridylate kinase" evidence="1">
    <location>
        <begin position="1"/>
        <end position="80"/>
    </location>
</feature>
<dbReference type="Pfam" id="PF00696">
    <property type="entry name" value="AA_kinase"/>
    <property type="match status" value="2"/>
</dbReference>
<dbReference type="EMBL" id="LKCM01000137">
    <property type="protein sequence ID" value="KPQ43671.1"/>
    <property type="molecule type" value="Genomic_DNA"/>
</dbReference>
<gene>
    <name evidence="2" type="ORF">MPEBLZ_01857</name>
</gene>
<evidence type="ECO:0000259" key="1">
    <source>
        <dbReference type="Pfam" id="PF00696"/>
    </source>
</evidence>
<reference evidence="2 3" key="1">
    <citation type="submission" date="2015-09" db="EMBL/GenBank/DDBJ databases">
        <title>A metagenomics-based metabolic model of nitrate-dependent anaerobic oxidation of methane by Methanoperedens-like archaea.</title>
        <authorList>
            <person name="Arshad A."/>
            <person name="Speth D.R."/>
            <person name="De Graaf R.M."/>
            <person name="Op Den Camp H.J."/>
            <person name="Jetten M.S."/>
            <person name="Welte C.U."/>
        </authorList>
    </citation>
    <scope>NUCLEOTIDE SEQUENCE [LARGE SCALE GENOMIC DNA]</scope>
</reference>
<feature type="domain" description="Aspartate/glutamate/uridylate kinase" evidence="1">
    <location>
        <begin position="104"/>
        <end position="151"/>
    </location>
</feature>
<keyword evidence="2" id="KW-0418">Kinase</keyword>
<evidence type="ECO:0000313" key="2">
    <source>
        <dbReference type="EMBL" id="KPQ43671.1"/>
    </source>
</evidence>
<dbReference type="Proteomes" id="UP000050360">
    <property type="component" value="Unassembled WGS sequence"/>
</dbReference>
<name>A0A0P8A6B5_9EURY</name>
<dbReference type="AlphaFoldDB" id="A0A0P8A6B5"/>
<comment type="caution">
    <text evidence="2">The sequence shown here is derived from an EMBL/GenBank/DDBJ whole genome shotgun (WGS) entry which is preliminary data.</text>
</comment>
<dbReference type="SUPFAM" id="SSF53633">
    <property type="entry name" value="Carbamate kinase-like"/>
    <property type="match status" value="1"/>
</dbReference>
<dbReference type="PATRIC" id="fig|1719120.3.peg.2030"/>
<keyword evidence="2" id="KW-0808">Transferase</keyword>
<protein>
    <submittedName>
        <fullName evidence="2">Amino acid kinase</fullName>
    </submittedName>
</protein>
<dbReference type="PIRSF" id="PIRSF004857">
    <property type="entry name" value="Kin_aa_kin"/>
    <property type="match status" value="1"/>
</dbReference>
<dbReference type="GO" id="GO:0016301">
    <property type="term" value="F:kinase activity"/>
    <property type="evidence" value="ECO:0007669"/>
    <property type="project" value="UniProtKB-KW"/>
</dbReference>
<organism evidence="2 3">
    <name type="scientific">Candidatus Methanoperedens nitratireducens</name>
    <dbReference type="NCBI Taxonomy" id="1392998"/>
    <lineage>
        <taxon>Archaea</taxon>
        <taxon>Methanobacteriati</taxon>
        <taxon>Methanobacteriota</taxon>
        <taxon>Stenosarchaea group</taxon>
        <taxon>Methanomicrobia</taxon>
        <taxon>Methanosarcinales</taxon>
        <taxon>ANME-2 cluster</taxon>
        <taxon>Candidatus Methanoperedentaceae</taxon>
        <taxon>Candidatus Methanoperedens</taxon>
    </lineage>
</organism>
<accession>A0A0P8A6B5</accession>
<sequence>MIILKLGGSLIHSAKRIIKDLIEYTSSTGETILIVPGGSIFADTVRKVNPSQEAAHWMAILAMEQYGYYLADGTDAKRIDNLKIPGSGTYVLLPYNLLKSNDELSHTWDVTSDTIAAWVAFKLRARYIKVTDVDGIYLKGALQNELKAEELIGIKTCVDAELPDFLMKNNMNCEIINGNCPGRVVNALKGNITGTLIKG</sequence>
<dbReference type="InterPro" id="IPR036393">
    <property type="entry name" value="AceGlu_kinase-like_sf"/>
</dbReference>
<dbReference type="InterPro" id="IPR001048">
    <property type="entry name" value="Asp/Glu/Uridylate_kinase"/>
</dbReference>
<evidence type="ECO:0000313" key="3">
    <source>
        <dbReference type="Proteomes" id="UP000050360"/>
    </source>
</evidence>
<dbReference type="Gene3D" id="3.40.1160.10">
    <property type="entry name" value="Acetylglutamate kinase-like"/>
    <property type="match status" value="1"/>
</dbReference>
<proteinExistence type="predicted"/>